<sequence>MDSDTQESTPTTSLPSPLNNTNQSRLNFRELKKKFKDPQTIFVACILTSTGEPREVIQNMQNKDNDSDDEDEDDLEEEHNHYPSLSEIVNELEIFYGIKDQNVLLREIRTLKIRRNEKVKDFNIHLKKIL</sequence>
<keyword evidence="3" id="KW-1185">Reference proteome</keyword>
<reference evidence="2 3" key="2">
    <citation type="submission" date="2016-08" db="EMBL/GenBank/DDBJ databases">
        <title>Pervasive Adenine N6-methylation of Active Genes in Fungi.</title>
        <authorList>
            <consortium name="DOE Joint Genome Institute"/>
            <person name="Mondo S.J."/>
            <person name="Dannebaum R.O."/>
            <person name="Kuo R.C."/>
            <person name="Labutti K."/>
            <person name="Haridas S."/>
            <person name="Kuo A."/>
            <person name="Salamov A."/>
            <person name="Ahrendt S.R."/>
            <person name="Lipzen A."/>
            <person name="Sullivan W."/>
            <person name="Andreopoulos W.B."/>
            <person name="Clum A."/>
            <person name="Lindquist E."/>
            <person name="Daum C."/>
            <person name="Ramamoorthy G.K."/>
            <person name="Gryganskyi A."/>
            <person name="Culley D."/>
            <person name="Magnuson J.K."/>
            <person name="James T.Y."/>
            <person name="O'Malley M.A."/>
            <person name="Stajich J.E."/>
            <person name="Spatafora J.W."/>
            <person name="Visel A."/>
            <person name="Grigoriev I.V."/>
        </authorList>
    </citation>
    <scope>NUCLEOTIDE SEQUENCE [LARGE SCALE GENOMIC DNA]</scope>
    <source>
        <strain evidence="2 3">S4</strain>
    </source>
</reference>
<accession>A0A1Y1WSA3</accession>
<proteinExistence type="predicted"/>
<dbReference type="AlphaFoldDB" id="A0A1Y1WSA3"/>
<name>A0A1Y1WSA3_9FUNG</name>
<feature type="compositionally biased region" description="Acidic residues" evidence="1">
    <location>
        <begin position="66"/>
        <end position="77"/>
    </location>
</feature>
<evidence type="ECO:0000256" key="1">
    <source>
        <dbReference type="SAM" id="MobiDB-lite"/>
    </source>
</evidence>
<reference evidence="2 3" key="1">
    <citation type="submission" date="2016-08" db="EMBL/GenBank/DDBJ databases">
        <title>A Parts List for Fungal Cellulosomes Revealed by Comparative Genomics.</title>
        <authorList>
            <consortium name="DOE Joint Genome Institute"/>
            <person name="Haitjema C.H."/>
            <person name="Gilmore S.P."/>
            <person name="Henske J.K."/>
            <person name="Solomon K.V."/>
            <person name="De Groot R."/>
            <person name="Kuo A."/>
            <person name="Mondo S.J."/>
            <person name="Salamov A.A."/>
            <person name="Labutti K."/>
            <person name="Zhao Z."/>
            <person name="Chiniquy J."/>
            <person name="Barry K."/>
            <person name="Brewer H.M."/>
            <person name="Purvine S.O."/>
            <person name="Wright A.T."/>
            <person name="Boxma B."/>
            <person name="Van Alen T."/>
            <person name="Hackstein J.H."/>
            <person name="Baker S.E."/>
            <person name="Grigoriev I.V."/>
            <person name="O'Malley M.A."/>
        </authorList>
    </citation>
    <scope>NUCLEOTIDE SEQUENCE [LARGE SCALE GENOMIC DNA]</scope>
    <source>
        <strain evidence="2 3">S4</strain>
    </source>
</reference>
<feature type="region of interest" description="Disordered" evidence="1">
    <location>
        <begin position="1"/>
        <end position="23"/>
    </location>
</feature>
<dbReference type="EMBL" id="MCFG01000299">
    <property type="protein sequence ID" value="ORX76421.1"/>
    <property type="molecule type" value="Genomic_DNA"/>
</dbReference>
<dbReference type="Proteomes" id="UP000193944">
    <property type="component" value="Unassembled WGS sequence"/>
</dbReference>
<evidence type="ECO:0000313" key="2">
    <source>
        <dbReference type="EMBL" id="ORX76421.1"/>
    </source>
</evidence>
<protein>
    <submittedName>
        <fullName evidence="2">Uncharacterized protein</fullName>
    </submittedName>
</protein>
<evidence type="ECO:0000313" key="3">
    <source>
        <dbReference type="Proteomes" id="UP000193944"/>
    </source>
</evidence>
<comment type="caution">
    <text evidence="2">The sequence shown here is derived from an EMBL/GenBank/DDBJ whole genome shotgun (WGS) entry which is preliminary data.</text>
</comment>
<gene>
    <name evidence="2" type="ORF">BCR32DRAFT_284186</name>
</gene>
<organism evidence="2 3">
    <name type="scientific">Anaeromyces robustus</name>
    <dbReference type="NCBI Taxonomy" id="1754192"/>
    <lineage>
        <taxon>Eukaryota</taxon>
        <taxon>Fungi</taxon>
        <taxon>Fungi incertae sedis</taxon>
        <taxon>Chytridiomycota</taxon>
        <taxon>Chytridiomycota incertae sedis</taxon>
        <taxon>Neocallimastigomycetes</taxon>
        <taxon>Neocallimastigales</taxon>
        <taxon>Neocallimastigaceae</taxon>
        <taxon>Anaeromyces</taxon>
    </lineage>
</organism>
<feature type="region of interest" description="Disordered" evidence="1">
    <location>
        <begin position="55"/>
        <end position="80"/>
    </location>
</feature>